<feature type="compositionally biased region" description="Pro residues" evidence="1">
    <location>
        <begin position="118"/>
        <end position="276"/>
    </location>
</feature>
<feature type="compositionally biased region" description="Low complexity" evidence="1">
    <location>
        <begin position="277"/>
        <end position="303"/>
    </location>
</feature>
<accession>A0AAD6SG13</accession>
<gene>
    <name evidence="2" type="ORF">C8F04DRAFT_1189710</name>
</gene>
<dbReference type="AlphaFoldDB" id="A0AAD6SG13"/>
<protein>
    <submittedName>
        <fullName evidence="2">Uncharacterized protein</fullName>
    </submittedName>
</protein>
<feature type="compositionally biased region" description="Basic and acidic residues" evidence="1">
    <location>
        <begin position="304"/>
        <end position="338"/>
    </location>
</feature>
<evidence type="ECO:0000313" key="2">
    <source>
        <dbReference type="EMBL" id="KAJ7027274.1"/>
    </source>
</evidence>
<evidence type="ECO:0000256" key="1">
    <source>
        <dbReference type="SAM" id="MobiDB-lite"/>
    </source>
</evidence>
<sequence>MKRRSQTATGRPSRAAAAVSKRQSQPNVTTKAKAKAKPKKKAPTKKKGAAPDDADQLQSDAGTDGAESGGEENHTPPRDEDQPQSDTEKPDDEDDSPPPRDEDQPQSDTEKPDDEDNLPPPPPNDAPPQSPNDSPPLPPNDAPPPLPNDSPPPPPNDAPPPPPNDAPPPPPNDAPPPPPNDSPPPPPNDSPPPPPNDAPPPPPNDSPPPPPNDSPPPPPNDAPPPPPNDSPPPPPNDAPPPPPNDAPPPPPNDAPPPPPNDAPPPPPNDSPPPPPKATTTVTPAPTTVTPAPTTVTPAPTTVADPHKAPSKEREGTLDGGSWRERHPDDPHYPGREKPPRVELTEAEKNQAALKQQLKGDKKAEYEAAVAEFDALMRQTADKLAKEFDKTPADVRKALRGKGNLVGERAHNLQNARVWKLSLEVNATLPVGTKLKAPALQKMIKEQGLFEDQTQAEQDELLAEFEESRGLKKSGTRLNNAAAARDVTAFTKTINKELELLRKRTGAIGFCAIARSSITDTLKPACVGTEEAMKFFPQILHTTEEQFAVKFDNYGINKEVIALGGNFEFLRKDTIARIAEGLFRATGKHLHMKYGDYDDLLTDYGVELVGWPQDVPFQAPSVLGNTQRIRPVHEALVAGSLRWEKMSDARVAEHKEAVSKKAKKEKKERSDKGLSREEAKELKDKQPKKKRKRPDGDSTPLRVDRSAMNPEELAEHLRILNRDKKRRSRARAAGKPVPAPSRSRAKSGPPPKKKKKSREVVSDSDDDSDSSDGEEEEEWVPVGGKGKKDKRAKKRKAVEESESEEDSEGERGKKTAGGKKKRAKTRHHETSDSDEEDAPHKPSSPLPFSAKKNKRYLLAMQLAADNKRTRKRRERQKEAIRSSNSPQKPPAKGPVPTPAYKEKQGTASGGGGTGGGGAGTGGAQGGTGPTLTPGASTSRSIPNPATSTNRPFLTPGASTSQLPKSLALIDSYASDESSGEDDD</sequence>
<dbReference type="PANTHER" id="PTHR48125">
    <property type="entry name" value="LP07818P1"/>
    <property type="match status" value="1"/>
</dbReference>
<feature type="compositionally biased region" description="Gly residues" evidence="1">
    <location>
        <begin position="906"/>
        <end position="927"/>
    </location>
</feature>
<dbReference type="PANTHER" id="PTHR48125:SF12">
    <property type="entry name" value="AT HOOK TRANSCRIPTION FACTOR FAMILY-RELATED"/>
    <property type="match status" value="1"/>
</dbReference>
<feature type="compositionally biased region" description="Basic residues" evidence="1">
    <location>
        <begin position="784"/>
        <end position="795"/>
    </location>
</feature>
<keyword evidence="3" id="KW-1185">Reference proteome</keyword>
<dbReference type="Proteomes" id="UP001218188">
    <property type="component" value="Unassembled WGS sequence"/>
</dbReference>
<evidence type="ECO:0000313" key="3">
    <source>
        <dbReference type="Proteomes" id="UP001218188"/>
    </source>
</evidence>
<feature type="compositionally biased region" description="Basic residues" evidence="1">
    <location>
        <begin position="722"/>
        <end position="731"/>
    </location>
</feature>
<reference evidence="2" key="1">
    <citation type="submission" date="2023-03" db="EMBL/GenBank/DDBJ databases">
        <title>Massive genome expansion in bonnet fungi (Mycena s.s.) driven by repeated elements and novel gene families across ecological guilds.</title>
        <authorList>
            <consortium name="Lawrence Berkeley National Laboratory"/>
            <person name="Harder C.B."/>
            <person name="Miyauchi S."/>
            <person name="Viragh M."/>
            <person name="Kuo A."/>
            <person name="Thoen E."/>
            <person name="Andreopoulos B."/>
            <person name="Lu D."/>
            <person name="Skrede I."/>
            <person name="Drula E."/>
            <person name="Henrissat B."/>
            <person name="Morin E."/>
            <person name="Kohler A."/>
            <person name="Barry K."/>
            <person name="LaButti K."/>
            <person name="Morin E."/>
            <person name="Salamov A."/>
            <person name="Lipzen A."/>
            <person name="Mereny Z."/>
            <person name="Hegedus B."/>
            <person name="Baldrian P."/>
            <person name="Stursova M."/>
            <person name="Weitz H."/>
            <person name="Taylor A."/>
            <person name="Grigoriev I.V."/>
            <person name="Nagy L.G."/>
            <person name="Martin F."/>
            <person name="Kauserud H."/>
        </authorList>
    </citation>
    <scope>NUCLEOTIDE SEQUENCE</scope>
    <source>
        <strain evidence="2">CBHHK200</strain>
    </source>
</reference>
<feature type="compositionally biased region" description="Basic and acidic residues" evidence="1">
    <location>
        <begin position="712"/>
        <end position="721"/>
    </location>
</feature>
<feature type="compositionally biased region" description="Polar residues" evidence="1">
    <location>
        <begin position="1"/>
        <end position="10"/>
    </location>
</feature>
<feature type="region of interest" description="Disordered" evidence="1">
    <location>
        <begin position="1"/>
        <end position="338"/>
    </location>
</feature>
<feature type="compositionally biased region" description="Basic residues" evidence="1">
    <location>
        <begin position="32"/>
        <end position="48"/>
    </location>
</feature>
<feature type="compositionally biased region" description="Basic and acidic residues" evidence="1">
    <location>
        <begin position="653"/>
        <end position="684"/>
    </location>
</feature>
<proteinExistence type="predicted"/>
<dbReference type="EMBL" id="JARJCM010000126">
    <property type="protein sequence ID" value="KAJ7027274.1"/>
    <property type="molecule type" value="Genomic_DNA"/>
</dbReference>
<feature type="region of interest" description="Disordered" evidence="1">
    <location>
        <begin position="653"/>
        <end position="982"/>
    </location>
</feature>
<feature type="compositionally biased region" description="Basic residues" evidence="1">
    <location>
        <begin position="813"/>
        <end position="826"/>
    </location>
</feature>
<name>A0AAD6SG13_9AGAR</name>
<comment type="caution">
    <text evidence="2">The sequence shown here is derived from an EMBL/GenBank/DDBJ whole genome shotgun (WGS) entry which is preliminary data.</text>
</comment>
<organism evidence="2 3">
    <name type="scientific">Mycena alexandri</name>
    <dbReference type="NCBI Taxonomy" id="1745969"/>
    <lineage>
        <taxon>Eukaryota</taxon>
        <taxon>Fungi</taxon>
        <taxon>Dikarya</taxon>
        <taxon>Basidiomycota</taxon>
        <taxon>Agaricomycotina</taxon>
        <taxon>Agaricomycetes</taxon>
        <taxon>Agaricomycetidae</taxon>
        <taxon>Agaricales</taxon>
        <taxon>Marasmiineae</taxon>
        <taxon>Mycenaceae</taxon>
        <taxon>Mycena</taxon>
    </lineage>
</organism>
<feature type="compositionally biased region" description="Polar residues" evidence="1">
    <location>
        <begin position="937"/>
        <end position="962"/>
    </location>
</feature>
<feature type="compositionally biased region" description="Acidic residues" evidence="1">
    <location>
        <begin position="761"/>
        <end position="778"/>
    </location>
</feature>
<feature type="compositionally biased region" description="Basic and acidic residues" evidence="1">
    <location>
        <begin position="71"/>
        <end position="81"/>
    </location>
</feature>
<feature type="compositionally biased region" description="Pro residues" evidence="1">
    <location>
        <begin position="886"/>
        <end position="896"/>
    </location>
</feature>